<dbReference type="Proteomes" id="UP000765509">
    <property type="component" value="Unassembled WGS sequence"/>
</dbReference>
<dbReference type="OrthoDB" id="2595244at2759"/>
<keyword evidence="7" id="KW-0695">RNA-directed DNA polymerase</keyword>
<dbReference type="PANTHER" id="PTHR37984">
    <property type="entry name" value="PROTEIN CBG26694"/>
    <property type="match status" value="1"/>
</dbReference>
<evidence type="ECO:0000256" key="5">
    <source>
        <dbReference type="ARBA" id="ARBA00022801"/>
    </source>
</evidence>
<keyword evidence="10" id="KW-1185">Reference proteome</keyword>
<dbReference type="GO" id="GO:0015074">
    <property type="term" value="P:DNA integration"/>
    <property type="evidence" value="ECO:0007669"/>
    <property type="project" value="InterPro"/>
</dbReference>
<dbReference type="InterPro" id="IPR050951">
    <property type="entry name" value="Retrovirus_Pol_polyprotein"/>
</dbReference>
<dbReference type="SUPFAM" id="SSF56672">
    <property type="entry name" value="DNA/RNA polymerases"/>
    <property type="match status" value="1"/>
</dbReference>
<keyword evidence="2" id="KW-0548">Nucleotidyltransferase</keyword>
<evidence type="ECO:0000256" key="7">
    <source>
        <dbReference type="ARBA" id="ARBA00022918"/>
    </source>
</evidence>
<keyword evidence="6" id="KW-0694">RNA-binding</keyword>
<evidence type="ECO:0000256" key="6">
    <source>
        <dbReference type="ARBA" id="ARBA00022884"/>
    </source>
</evidence>
<sequence length="608" mass="70163">MSFLGFASYYRQHLKDFAILAKSLYRICDQQTVFEMTQERIKAYEEIKKALTEAPLLLMPDWNIPFKLYIDACGDGLWAALHQVQIIDGKPTEGPFCYISRQIKQTQARYGAIQMECLCLVWALEKLHYDLDGSAFEVITDCNAMKSLLNIKTPNRHMLRWQIAIQEYRGNMTIVHKAGNIHKNADGLSRWALANTPDNPAYVPLEAEPQIPIEGINITDIGTEFFEEVRESYKQDKNCHILTSLLDKDCKDTSLVNALDEVWKNSYSEGRFHLFDGIIYHRTKHSCVMTLCIRLLINTILHECHDSIQSGHPPEDRTLEKVKNCAWWPSWRKETIEYCHTCDRFQKESRSTGKKFRLMIHIQEPKSPWEAVHMDWVTALTPSGDKGYNACLWVISHTELPKNIISDRDPKFTSALWTNLHRLFGTKLSFSTEYHPQTDGLAERMIQTLEDMIRRFFSYGLRFKDSDCFTHDWCTLIPALELAFKTSVHSSTGQTPAMLEKGWNPRLPADTLRADLIDIHPKASRFKIMLDKVKHHAKQSINEALDYAKQKWDKSHKVPGFKVWDLVLVSTFNFNNIKSPKKLKDSYLGPFVIVALHGTNAFQVEISG</sequence>
<dbReference type="InterPro" id="IPR041373">
    <property type="entry name" value="RT_RNaseH"/>
</dbReference>
<dbReference type="InterPro" id="IPR036397">
    <property type="entry name" value="RNaseH_sf"/>
</dbReference>
<evidence type="ECO:0000256" key="2">
    <source>
        <dbReference type="ARBA" id="ARBA00022695"/>
    </source>
</evidence>
<evidence type="ECO:0000256" key="1">
    <source>
        <dbReference type="ARBA" id="ARBA00022679"/>
    </source>
</evidence>
<dbReference type="PANTHER" id="PTHR37984:SF5">
    <property type="entry name" value="PROTEIN NYNRIN-LIKE"/>
    <property type="match status" value="1"/>
</dbReference>
<evidence type="ECO:0000259" key="8">
    <source>
        <dbReference type="PROSITE" id="PS50994"/>
    </source>
</evidence>
<dbReference type="GO" id="GO:0004519">
    <property type="term" value="F:endonuclease activity"/>
    <property type="evidence" value="ECO:0007669"/>
    <property type="project" value="UniProtKB-KW"/>
</dbReference>
<name>A0A9Q3FT79_9BASI</name>
<accession>A0A9Q3FT79</accession>
<dbReference type="Pfam" id="PF17917">
    <property type="entry name" value="RT_RNaseH"/>
    <property type="match status" value="1"/>
</dbReference>
<evidence type="ECO:0000313" key="9">
    <source>
        <dbReference type="EMBL" id="MBW0545881.1"/>
    </source>
</evidence>
<keyword evidence="4" id="KW-0255">Endonuclease</keyword>
<dbReference type="Gene3D" id="3.30.70.270">
    <property type="match status" value="1"/>
</dbReference>
<dbReference type="InterPro" id="IPR012337">
    <property type="entry name" value="RNaseH-like_sf"/>
</dbReference>
<keyword evidence="1" id="KW-0808">Transferase</keyword>
<reference evidence="9" key="1">
    <citation type="submission" date="2021-03" db="EMBL/GenBank/DDBJ databases">
        <title>Draft genome sequence of rust myrtle Austropuccinia psidii MF-1, a brazilian biotype.</title>
        <authorList>
            <person name="Quecine M.C."/>
            <person name="Pachon D.M.R."/>
            <person name="Bonatelli M.L."/>
            <person name="Correr F.H."/>
            <person name="Franceschini L.M."/>
            <person name="Leite T.F."/>
            <person name="Margarido G.R.A."/>
            <person name="Almeida C.A."/>
            <person name="Ferrarezi J.A."/>
            <person name="Labate C.A."/>
        </authorList>
    </citation>
    <scope>NUCLEOTIDE SEQUENCE</scope>
    <source>
        <strain evidence="9">MF-1</strain>
    </source>
</reference>
<dbReference type="CDD" id="cd09274">
    <property type="entry name" value="RNase_HI_RT_Ty3"/>
    <property type="match status" value="1"/>
</dbReference>
<dbReference type="SUPFAM" id="SSF53098">
    <property type="entry name" value="Ribonuclease H-like"/>
    <property type="match status" value="1"/>
</dbReference>
<gene>
    <name evidence="9" type="ORF">O181_085596</name>
</gene>
<keyword evidence="3" id="KW-0540">Nuclease</keyword>
<dbReference type="PROSITE" id="PS50994">
    <property type="entry name" value="INTEGRASE"/>
    <property type="match status" value="1"/>
</dbReference>
<dbReference type="Pfam" id="PF17921">
    <property type="entry name" value="Integrase_H2C2"/>
    <property type="match status" value="1"/>
</dbReference>
<dbReference type="Gene3D" id="3.30.420.10">
    <property type="entry name" value="Ribonuclease H-like superfamily/Ribonuclease H"/>
    <property type="match status" value="1"/>
</dbReference>
<keyword evidence="5" id="KW-0378">Hydrolase</keyword>
<proteinExistence type="predicted"/>
<dbReference type="GO" id="GO:0003964">
    <property type="term" value="F:RNA-directed DNA polymerase activity"/>
    <property type="evidence" value="ECO:0007669"/>
    <property type="project" value="UniProtKB-KW"/>
</dbReference>
<dbReference type="GO" id="GO:0003723">
    <property type="term" value="F:RNA binding"/>
    <property type="evidence" value="ECO:0007669"/>
    <property type="project" value="UniProtKB-KW"/>
</dbReference>
<dbReference type="AlphaFoldDB" id="A0A9Q3FT79"/>
<dbReference type="InterPro" id="IPR001584">
    <property type="entry name" value="Integrase_cat-core"/>
</dbReference>
<evidence type="ECO:0000313" key="10">
    <source>
        <dbReference type="Proteomes" id="UP000765509"/>
    </source>
</evidence>
<dbReference type="InterPro" id="IPR043502">
    <property type="entry name" value="DNA/RNA_pol_sf"/>
</dbReference>
<dbReference type="EMBL" id="AVOT02050838">
    <property type="protein sequence ID" value="MBW0545881.1"/>
    <property type="molecule type" value="Genomic_DNA"/>
</dbReference>
<dbReference type="InterPro" id="IPR041588">
    <property type="entry name" value="Integrase_H2C2"/>
</dbReference>
<organism evidence="9 10">
    <name type="scientific">Austropuccinia psidii MF-1</name>
    <dbReference type="NCBI Taxonomy" id="1389203"/>
    <lineage>
        <taxon>Eukaryota</taxon>
        <taxon>Fungi</taxon>
        <taxon>Dikarya</taxon>
        <taxon>Basidiomycota</taxon>
        <taxon>Pucciniomycotina</taxon>
        <taxon>Pucciniomycetes</taxon>
        <taxon>Pucciniales</taxon>
        <taxon>Sphaerophragmiaceae</taxon>
        <taxon>Austropuccinia</taxon>
    </lineage>
</organism>
<feature type="domain" description="Integrase catalytic" evidence="8">
    <location>
        <begin position="401"/>
        <end position="504"/>
    </location>
</feature>
<dbReference type="GO" id="GO:0005634">
    <property type="term" value="C:nucleus"/>
    <property type="evidence" value="ECO:0007669"/>
    <property type="project" value="UniProtKB-ARBA"/>
</dbReference>
<dbReference type="InterPro" id="IPR043128">
    <property type="entry name" value="Rev_trsase/Diguanyl_cyclase"/>
</dbReference>
<comment type="caution">
    <text evidence="9">The sequence shown here is derived from an EMBL/GenBank/DDBJ whole genome shotgun (WGS) entry which is preliminary data.</text>
</comment>
<evidence type="ECO:0000256" key="4">
    <source>
        <dbReference type="ARBA" id="ARBA00022759"/>
    </source>
</evidence>
<dbReference type="GO" id="GO:0016787">
    <property type="term" value="F:hydrolase activity"/>
    <property type="evidence" value="ECO:0007669"/>
    <property type="project" value="UniProtKB-KW"/>
</dbReference>
<protein>
    <recommendedName>
        <fullName evidence="8">Integrase catalytic domain-containing protein</fullName>
    </recommendedName>
</protein>
<evidence type="ECO:0000256" key="3">
    <source>
        <dbReference type="ARBA" id="ARBA00022722"/>
    </source>
</evidence>
<dbReference type="Gene3D" id="1.10.340.70">
    <property type="match status" value="1"/>
</dbReference>